<evidence type="ECO:0000313" key="10">
    <source>
        <dbReference type="EMBL" id="AMS06236.1"/>
    </source>
</evidence>
<keyword evidence="7" id="KW-0684">Rhamnose metabolism</keyword>
<dbReference type="Pfam" id="PF02782">
    <property type="entry name" value="FGGY_C"/>
    <property type="match status" value="1"/>
</dbReference>
<evidence type="ECO:0000313" key="11">
    <source>
        <dbReference type="EMBL" id="AOZ47692.1"/>
    </source>
</evidence>
<accession>A0AAC9ANY7</accession>
<evidence type="ECO:0000256" key="3">
    <source>
        <dbReference type="ARBA" id="ARBA00022741"/>
    </source>
</evidence>
<evidence type="ECO:0000259" key="9">
    <source>
        <dbReference type="Pfam" id="PF02782"/>
    </source>
</evidence>
<proteinExistence type="inferred from homology"/>
<evidence type="ECO:0000256" key="2">
    <source>
        <dbReference type="ARBA" id="ARBA00022679"/>
    </source>
</evidence>
<evidence type="ECO:0000256" key="4">
    <source>
        <dbReference type="ARBA" id="ARBA00022777"/>
    </source>
</evidence>
<gene>
    <name evidence="11" type="ORF">A8L58_14545</name>
    <name evidence="10" type="ORF">AXH35_13095</name>
</gene>
<organism evidence="10 12">
    <name type="scientific">Acidipropionibacterium acidipropionici</name>
    <dbReference type="NCBI Taxonomy" id="1748"/>
    <lineage>
        <taxon>Bacteria</taxon>
        <taxon>Bacillati</taxon>
        <taxon>Actinomycetota</taxon>
        <taxon>Actinomycetes</taxon>
        <taxon>Propionibacteriales</taxon>
        <taxon>Propionibacteriaceae</taxon>
        <taxon>Acidipropionibacterium</taxon>
    </lineage>
</organism>
<dbReference type="GO" id="GO:0008993">
    <property type="term" value="F:rhamnulokinase activity"/>
    <property type="evidence" value="ECO:0007669"/>
    <property type="project" value="InterPro"/>
</dbReference>
<dbReference type="Proteomes" id="UP000178666">
    <property type="component" value="Chromosome"/>
</dbReference>
<evidence type="ECO:0000256" key="6">
    <source>
        <dbReference type="ARBA" id="ARBA00023157"/>
    </source>
</evidence>
<dbReference type="Pfam" id="PF00370">
    <property type="entry name" value="FGGY_N"/>
    <property type="match status" value="1"/>
</dbReference>
<evidence type="ECO:0000256" key="7">
    <source>
        <dbReference type="ARBA" id="ARBA00023308"/>
    </source>
</evidence>
<feature type="domain" description="Carbohydrate kinase FGGY N-terminal" evidence="8">
    <location>
        <begin position="73"/>
        <end position="255"/>
    </location>
</feature>
<dbReference type="EMBL" id="CP014352">
    <property type="protein sequence ID" value="AMS06236.1"/>
    <property type="molecule type" value="Genomic_DNA"/>
</dbReference>
<evidence type="ECO:0000313" key="13">
    <source>
        <dbReference type="Proteomes" id="UP000178666"/>
    </source>
</evidence>
<dbReference type="GO" id="GO:0005524">
    <property type="term" value="F:ATP binding"/>
    <property type="evidence" value="ECO:0007669"/>
    <property type="project" value="UniProtKB-KW"/>
</dbReference>
<dbReference type="RefSeq" id="WP_062820126.1">
    <property type="nucleotide sequence ID" value="NZ_CP014352.1"/>
</dbReference>
<dbReference type="PANTHER" id="PTHR10196:SF93">
    <property type="entry name" value="L-RHAMNULOKINASE"/>
    <property type="match status" value="1"/>
</dbReference>
<keyword evidence="13" id="KW-1185">Reference proteome</keyword>
<reference evidence="11 13" key="1">
    <citation type="journal article" date="2016" name="Plant Dis.">
        <title>Improved production of propionic acid using genome shuffling.</title>
        <authorList>
            <person name="Luna-Flores C.H."/>
            <person name="Palfreyman R.W."/>
            <person name="Kromer J.O."/>
            <person name="Nielsen L.K."/>
            <person name="Marcellin E."/>
        </authorList>
    </citation>
    <scope>NUCLEOTIDE SEQUENCE [LARGE SCALE GENOMIC DNA]</scope>
    <source>
        <strain evidence="11 13">F3E8</strain>
    </source>
</reference>
<evidence type="ECO:0000256" key="1">
    <source>
        <dbReference type="ARBA" id="ARBA00009156"/>
    </source>
</evidence>
<dbReference type="GO" id="GO:0005829">
    <property type="term" value="C:cytosol"/>
    <property type="evidence" value="ECO:0007669"/>
    <property type="project" value="TreeGrafter"/>
</dbReference>
<evidence type="ECO:0000313" key="12">
    <source>
        <dbReference type="Proteomes" id="UP000075221"/>
    </source>
</evidence>
<keyword evidence="6" id="KW-1015">Disulfide bond</keyword>
<dbReference type="Proteomes" id="UP000075221">
    <property type="component" value="Chromosome"/>
</dbReference>
<dbReference type="InterPro" id="IPR013449">
    <property type="entry name" value="Rhamnulokinase"/>
</dbReference>
<keyword evidence="5" id="KW-0067">ATP-binding</keyword>
<keyword evidence="2" id="KW-0808">Transferase</keyword>
<dbReference type="InterPro" id="IPR018484">
    <property type="entry name" value="FGGY_N"/>
</dbReference>
<dbReference type="CDD" id="cd07771">
    <property type="entry name" value="ASKHA_NBD_FGGY_RhaB-like"/>
    <property type="match status" value="1"/>
</dbReference>
<dbReference type="InterPro" id="IPR043129">
    <property type="entry name" value="ATPase_NBD"/>
</dbReference>
<sequence length="510" mass="54222">MSGCTVAAIDLGASSGRVLRGTLDGGRLAVEECSRFPNGVAFVRTAGQPDLVWDVLSLWRGIREGLAEASRRGPVEAIGIDTWGVDYGLLDADGRLIGNPAAYRSPRTADAVVRVHGLMPQSELYGFNGAQHQAFNTLFQLVADRSAAQAGLARSALLIPDLIAYWLTGRRVCEVTNASTTGLIDPATRDWSPELLDLLNGSFGVPVPDLLAELVEPGTVIGPMDLPDISVRTSENRSTPVVAVATHDTASAVVGVPAPGRSGRFGFVSSGTWSLVGVELDHPVKTDASAAANFTNELGADGTVRYLKNIMGMWMLQETLRQWREEDGTEISWPQACRMAASAPSMRTLIDVNDEIFVAPGPMTERIDLWALRHGEPLPQDRPQYLRALIESLAVAYRRALREARELSGASLETVNIVGGGGQNELLCRLTADATGLPVVAGPVEGTSMGNMVVALRAVGAIDGGLDEMRQVVADSTSTTRYEPGPDQESIWEAAEARVFSPAPAATAAT</sequence>
<evidence type="ECO:0000256" key="5">
    <source>
        <dbReference type="ARBA" id="ARBA00022840"/>
    </source>
</evidence>
<dbReference type="SUPFAM" id="SSF53067">
    <property type="entry name" value="Actin-like ATPase domain"/>
    <property type="match status" value="2"/>
</dbReference>
<dbReference type="InterPro" id="IPR018485">
    <property type="entry name" value="FGGY_C"/>
</dbReference>
<comment type="similarity">
    <text evidence="1">Belongs to the FGGY kinase family.</text>
</comment>
<dbReference type="AlphaFoldDB" id="A0AAC9ANY7"/>
<dbReference type="Gene3D" id="3.30.420.40">
    <property type="match status" value="2"/>
</dbReference>
<name>A0AAC9ANY7_9ACTN</name>
<dbReference type="GO" id="GO:0006071">
    <property type="term" value="P:glycerol metabolic process"/>
    <property type="evidence" value="ECO:0007669"/>
    <property type="project" value="TreeGrafter"/>
</dbReference>
<dbReference type="EMBL" id="CP015970">
    <property type="protein sequence ID" value="AOZ47692.1"/>
    <property type="molecule type" value="Genomic_DNA"/>
</dbReference>
<keyword evidence="4 10" id="KW-0418">Kinase</keyword>
<reference evidence="10 12" key="2">
    <citation type="submission" date="2016-02" db="EMBL/GenBank/DDBJ databases">
        <title>Complete Genome Sequence of Propionibacterium acidipropionici ATCC 55737.</title>
        <authorList>
            <person name="Luna Flores C.H."/>
            <person name="Nielsen L.K."/>
            <person name="Marcellin E."/>
        </authorList>
    </citation>
    <scope>NUCLEOTIDE SEQUENCE [LARGE SCALE GENOMIC DNA]</scope>
    <source>
        <strain evidence="10 12">ATCC 55737</strain>
    </source>
</reference>
<feature type="domain" description="Carbohydrate kinase FGGY C-terminal" evidence="9">
    <location>
        <begin position="267"/>
        <end position="458"/>
    </location>
</feature>
<protein>
    <submittedName>
        <fullName evidence="10">Carbohydrate kinase</fullName>
    </submittedName>
</protein>
<dbReference type="GO" id="GO:0004370">
    <property type="term" value="F:glycerol kinase activity"/>
    <property type="evidence" value="ECO:0007669"/>
    <property type="project" value="TreeGrafter"/>
</dbReference>
<evidence type="ECO:0000259" key="8">
    <source>
        <dbReference type="Pfam" id="PF00370"/>
    </source>
</evidence>
<dbReference type="PANTHER" id="PTHR10196">
    <property type="entry name" value="SUGAR KINASE"/>
    <property type="match status" value="1"/>
</dbReference>
<dbReference type="GO" id="GO:0019301">
    <property type="term" value="P:rhamnose catabolic process"/>
    <property type="evidence" value="ECO:0007669"/>
    <property type="project" value="InterPro"/>
</dbReference>
<keyword evidence="3" id="KW-0547">Nucleotide-binding</keyword>